<accession>A0A2K9EUX0</accession>
<dbReference type="Proteomes" id="UP000233742">
    <property type="component" value="Chromosome"/>
</dbReference>
<dbReference type="InterPro" id="IPR041657">
    <property type="entry name" value="HTH_17"/>
</dbReference>
<proteinExistence type="predicted"/>
<sequence length="81" mass="9497">MSQDQLCAIESRLEELETRLTHPRMMTPLQVCDFLQISERALYDMKERGDAPPAIYFSQRTVRYDLHEVMAWAKQKEVGHG</sequence>
<dbReference type="OrthoDB" id="194758at2"/>
<organism evidence="2 3">
    <name type="scientific">Paracoccus tegillarcae</name>
    <dbReference type="NCBI Taxonomy" id="1529068"/>
    <lineage>
        <taxon>Bacteria</taxon>
        <taxon>Pseudomonadati</taxon>
        <taxon>Pseudomonadota</taxon>
        <taxon>Alphaproteobacteria</taxon>
        <taxon>Rhodobacterales</taxon>
        <taxon>Paracoccaceae</taxon>
        <taxon>Paracoccus</taxon>
    </lineage>
</organism>
<dbReference type="EMBL" id="CP025408">
    <property type="protein sequence ID" value="AUH34666.1"/>
    <property type="molecule type" value="Genomic_DNA"/>
</dbReference>
<reference evidence="2 3" key="1">
    <citation type="submission" date="2017-12" db="EMBL/GenBank/DDBJ databases">
        <authorList>
            <person name="Hurst M.R.H."/>
        </authorList>
    </citation>
    <scope>NUCLEOTIDE SEQUENCE [LARGE SCALE GENOMIC DNA]</scope>
    <source>
        <strain evidence="2 3">BM15</strain>
    </source>
</reference>
<evidence type="ECO:0000313" key="3">
    <source>
        <dbReference type="Proteomes" id="UP000233742"/>
    </source>
</evidence>
<evidence type="ECO:0000259" key="1">
    <source>
        <dbReference type="Pfam" id="PF12728"/>
    </source>
</evidence>
<protein>
    <recommendedName>
        <fullName evidence="1">Helix-turn-helix domain-containing protein</fullName>
    </recommendedName>
</protein>
<name>A0A2K9EUX0_9RHOB</name>
<keyword evidence="3" id="KW-1185">Reference proteome</keyword>
<dbReference type="KEGG" id="paro:CUV01_15895"/>
<evidence type="ECO:0000313" key="2">
    <source>
        <dbReference type="EMBL" id="AUH34666.1"/>
    </source>
</evidence>
<gene>
    <name evidence="2" type="ORF">CUV01_15895</name>
</gene>
<dbReference type="AlphaFoldDB" id="A0A2K9EUX0"/>
<feature type="domain" description="Helix-turn-helix" evidence="1">
    <location>
        <begin position="26"/>
        <end position="76"/>
    </location>
</feature>
<dbReference type="RefSeq" id="WP_101461326.1">
    <property type="nucleotide sequence ID" value="NZ_CP025408.1"/>
</dbReference>
<dbReference type="Pfam" id="PF12728">
    <property type="entry name" value="HTH_17"/>
    <property type="match status" value="1"/>
</dbReference>